<dbReference type="InterPro" id="IPR023198">
    <property type="entry name" value="PGP-like_dom2"/>
</dbReference>
<dbReference type="SFLD" id="SFLDS00003">
    <property type="entry name" value="Haloacid_Dehalogenase"/>
    <property type="match status" value="1"/>
</dbReference>
<dbReference type="OrthoDB" id="1694274at2759"/>
<evidence type="ECO:0000313" key="2">
    <source>
        <dbReference type="Proteomes" id="UP000807025"/>
    </source>
</evidence>
<dbReference type="PANTHER" id="PTHR47829:SF1">
    <property type="entry name" value="HAD FAMILY PHOSPHATASE"/>
    <property type="match status" value="1"/>
</dbReference>
<reference evidence="1" key="1">
    <citation type="submission" date="2020-11" db="EMBL/GenBank/DDBJ databases">
        <authorList>
            <consortium name="DOE Joint Genome Institute"/>
            <person name="Ahrendt S."/>
            <person name="Riley R."/>
            <person name="Andreopoulos W."/>
            <person name="Labutti K."/>
            <person name="Pangilinan J."/>
            <person name="Ruiz-Duenas F.J."/>
            <person name="Barrasa J.M."/>
            <person name="Sanchez-Garcia M."/>
            <person name="Camarero S."/>
            <person name="Miyauchi S."/>
            <person name="Serrano A."/>
            <person name="Linde D."/>
            <person name="Babiker R."/>
            <person name="Drula E."/>
            <person name="Ayuso-Fernandez I."/>
            <person name="Pacheco R."/>
            <person name="Padilla G."/>
            <person name="Ferreira P."/>
            <person name="Barriuso J."/>
            <person name="Kellner H."/>
            <person name="Castanera R."/>
            <person name="Alfaro M."/>
            <person name="Ramirez L."/>
            <person name="Pisabarro A.G."/>
            <person name="Kuo A."/>
            <person name="Tritt A."/>
            <person name="Lipzen A."/>
            <person name="He G."/>
            <person name="Yan M."/>
            <person name="Ng V."/>
            <person name="Cullen D."/>
            <person name="Martin F."/>
            <person name="Rosso M.-N."/>
            <person name="Henrissat B."/>
            <person name="Hibbett D."/>
            <person name="Martinez A.T."/>
            <person name="Grigoriev I.V."/>
        </authorList>
    </citation>
    <scope>NUCLEOTIDE SEQUENCE</scope>
    <source>
        <strain evidence="1">ATCC 90797</strain>
    </source>
</reference>
<dbReference type="GO" id="GO:0016791">
    <property type="term" value="F:phosphatase activity"/>
    <property type="evidence" value="ECO:0007669"/>
    <property type="project" value="UniProtKB-ARBA"/>
</dbReference>
<dbReference type="Gene3D" id="1.10.150.240">
    <property type="entry name" value="Putative phosphatase, domain 2"/>
    <property type="match status" value="1"/>
</dbReference>
<proteinExistence type="predicted"/>
<dbReference type="SFLD" id="SFLDG01129">
    <property type="entry name" value="C1.5:_HAD__Beta-PGM__Phosphata"/>
    <property type="match status" value="1"/>
</dbReference>
<dbReference type="SUPFAM" id="SSF56784">
    <property type="entry name" value="HAD-like"/>
    <property type="match status" value="1"/>
</dbReference>
<keyword evidence="2" id="KW-1185">Reference proteome</keyword>
<dbReference type="PANTHER" id="PTHR47829">
    <property type="entry name" value="HYDROLASE, PUTATIVE (AFU_ORTHOLOGUE AFUA_1G12880)-RELATED"/>
    <property type="match status" value="1"/>
</dbReference>
<dbReference type="InterPro" id="IPR006439">
    <property type="entry name" value="HAD-SF_hydro_IA"/>
</dbReference>
<evidence type="ECO:0000313" key="1">
    <source>
        <dbReference type="EMBL" id="KAF9501271.1"/>
    </source>
</evidence>
<dbReference type="Gene3D" id="3.40.50.1000">
    <property type="entry name" value="HAD superfamily/HAD-like"/>
    <property type="match status" value="1"/>
</dbReference>
<dbReference type="InterPro" id="IPR052898">
    <property type="entry name" value="ACAD10-like"/>
</dbReference>
<dbReference type="Proteomes" id="UP000807025">
    <property type="component" value="Unassembled WGS sequence"/>
</dbReference>
<sequence>MANTESLPALKAIIFDIGGVVLRSPFIGIATYERDHGLPPNYINCSIVGRGSHGAWQRFERGEISLFPFYEQFGKDFSDVVSGNEWYKAYCRKNKITCPSLPESLHVDGRELFGRMMRESGVFDPHILLAIQNLRAVQKYRIIALTNNFTKANSSGDPIPPSELAFLGWNRGGAAPDKLRALFDDFIDSSVHGMRKPDPDFYLLACKRNNIKPEEAVFLDDIGMNLKAAQKLGMRTIQVHIGETLDAVKQLEQIVGFNLTTSVKL</sequence>
<name>A0A9P6ABP5_PLEER</name>
<dbReference type="InterPro" id="IPR023214">
    <property type="entry name" value="HAD_sf"/>
</dbReference>
<dbReference type="InterPro" id="IPR036412">
    <property type="entry name" value="HAD-like_sf"/>
</dbReference>
<organism evidence="1 2">
    <name type="scientific">Pleurotus eryngii</name>
    <name type="common">Boletus of the steppes</name>
    <dbReference type="NCBI Taxonomy" id="5323"/>
    <lineage>
        <taxon>Eukaryota</taxon>
        <taxon>Fungi</taxon>
        <taxon>Dikarya</taxon>
        <taxon>Basidiomycota</taxon>
        <taxon>Agaricomycotina</taxon>
        <taxon>Agaricomycetes</taxon>
        <taxon>Agaricomycetidae</taxon>
        <taxon>Agaricales</taxon>
        <taxon>Pleurotineae</taxon>
        <taxon>Pleurotaceae</taxon>
        <taxon>Pleurotus</taxon>
    </lineage>
</organism>
<comment type="caution">
    <text evidence="1">The sequence shown here is derived from an EMBL/GenBank/DDBJ whole genome shotgun (WGS) entry which is preliminary data.</text>
</comment>
<dbReference type="AlphaFoldDB" id="A0A9P6ABP5"/>
<dbReference type="NCBIfam" id="TIGR01509">
    <property type="entry name" value="HAD-SF-IA-v3"/>
    <property type="match status" value="1"/>
</dbReference>
<protein>
    <submittedName>
        <fullName evidence="1">HAD-like protein</fullName>
    </submittedName>
</protein>
<dbReference type="Pfam" id="PF00702">
    <property type="entry name" value="Hydrolase"/>
    <property type="match status" value="1"/>
</dbReference>
<accession>A0A9P6ABP5</accession>
<dbReference type="EMBL" id="MU154524">
    <property type="protein sequence ID" value="KAF9501271.1"/>
    <property type="molecule type" value="Genomic_DNA"/>
</dbReference>
<gene>
    <name evidence="1" type="ORF">BDN71DRAFT_1556769</name>
</gene>
<dbReference type="CDD" id="cd02603">
    <property type="entry name" value="HAD_sEH-N_like"/>
    <property type="match status" value="1"/>
</dbReference>